<feature type="transmembrane region" description="Helical" evidence="1">
    <location>
        <begin position="57"/>
        <end position="76"/>
    </location>
</feature>
<gene>
    <name evidence="2" type="ORF">ABFY20_05685</name>
</gene>
<dbReference type="RefSeq" id="WP_368498968.1">
    <property type="nucleotide sequence ID" value="NZ_CP162511.1"/>
</dbReference>
<protein>
    <submittedName>
        <fullName evidence="2">Uncharacterized protein</fullName>
    </submittedName>
</protein>
<reference evidence="2" key="1">
    <citation type="submission" date="2024-05" db="EMBL/GenBank/DDBJ databases">
        <title>Herbiconiux sp. A18JL235.</title>
        <authorList>
            <person name="Zhang G."/>
        </authorList>
    </citation>
    <scope>NUCLEOTIDE SEQUENCE</scope>
    <source>
        <strain evidence="2">A18JL235</strain>
    </source>
</reference>
<evidence type="ECO:0000313" key="2">
    <source>
        <dbReference type="EMBL" id="XDI06589.1"/>
    </source>
</evidence>
<accession>A0AB39BJC2</accession>
<keyword evidence="1" id="KW-1133">Transmembrane helix</keyword>
<dbReference type="AlphaFoldDB" id="A0AB39BJC2"/>
<keyword evidence="1" id="KW-0812">Transmembrane</keyword>
<feature type="transmembrane region" description="Helical" evidence="1">
    <location>
        <begin position="12"/>
        <end position="37"/>
    </location>
</feature>
<name>A0AB39BJC2_9MICO</name>
<evidence type="ECO:0000256" key="1">
    <source>
        <dbReference type="SAM" id="Phobius"/>
    </source>
</evidence>
<sequence>MTSGTRRLIVLLRIAYVTGAALFLVDVLINVGLRILIAAEVVSFTEASGPIFTAMDWIAIVAFMFAALGAIATVVATSELTRESGGDSFELERH</sequence>
<proteinExistence type="predicted"/>
<organism evidence="2">
    <name type="scientific">Herbiconiux sp. A18JL235</name>
    <dbReference type="NCBI Taxonomy" id="3152363"/>
    <lineage>
        <taxon>Bacteria</taxon>
        <taxon>Bacillati</taxon>
        <taxon>Actinomycetota</taxon>
        <taxon>Actinomycetes</taxon>
        <taxon>Micrococcales</taxon>
        <taxon>Microbacteriaceae</taxon>
        <taxon>Herbiconiux</taxon>
    </lineage>
</organism>
<dbReference type="EMBL" id="CP162511">
    <property type="protein sequence ID" value="XDI06589.1"/>
    <property type="molecule type" value="Genomic_DNA"/>
</dbReference>
<keyword evidence="1" id="KW-0472">Membrane</keyword>